<evidence type="ECO:0000313" key="9">
    <source>
        <dbReference type="Proteomes" id="UP000315471"/>
    </source>
</evidence>
<keyword evidence="9" id="KW-1185">Reference proteome</keyword>
<dbReference type="PANTHER" id="PTHR46383">
    <property type="entry name" value="ASPARTATE AMINOTRANSFERASE"/>
    <property type="match status" value="1"/>
</dbReference>
<dbReference type="Gene3D" id="3.40.640.10">
    <property type="entry name" value="Type I PLP-dependent aspartate aminotransferase-like (Major domain)"/>
    <property type="match status" value="1"/>
</dbReference>
<proteinExistence type="inferred from homology"/>
<dbReference type="GO" id="GO:0008483">
    <property type="term" value="F:transaminase activity"/>
    <property type="evidence" value="ECO:0007669"/>
    <property type="project" value="UniProtKB-KW"/>
</dbReference>
<dbReference type="EC" id="2.6.1.-" evidence="6"/>
<dbReference type="RefSeq" id="WP_146597718.1">
    <property type="nucleotide sequence ID" value="NZ_SJPY01000001.1"/>
</dbReference>
<dbReference type="InterPro" id="IPR050596">
    <property type="entry name" value="AspAT/PAT-like"/>
</dbReference>
<keyword evidence="3 6" id="KW-0032">Aminotransferase</keyword>
<organism evidence="8 9">
    <name type="scientific">Novipirellula aureliae</name>
    <dbReference type="NCBI Taxonomy" id="2527966"/>
    <lineage>
        <taxon>Bacteria</taxon>
        <taxon>Pseudomonadati</taxon>
        <taxon>Planctomycetota</taxon>
        <taxon>Planctomycetia</taxon>
        <taxon>Pirellulales</taxon>
        <taxon>Pirellulaceae</taxon>
        <taxon>Novipirellula</taxon>
    </lineage>
</organism>
<dbReference type="FunFam" id="3.40.640.10:FF:000033">
    <property type="entry name" value="Aspartate aminotransferase"/>
    <property type="match status" value="1"/>
</dbReference>
<dbReference type="GO" id="GO:0006520">
    <property type="term" value="P:amino acid metabolic process"/>
    <property type="evidence" value="ECO:0007669"/>
    <property type="project" value="InterPro"/>
</dbReference>
<evidence type="ECO:0000313" key="8">
    <source>
        <dbReference type="EMBL" id="TWU44899.1"/>
    </source>
</evidence>
<keyword evidence="4 6" id="KW-0808">Transferase</keyword>
<sequence length="373" mass="41443">MHPWIADRTTTFDSSGIRKVFDLAAKLKDPVNLSIGQPDFDVPDPIKNAAIEAITSGKNAYSPTQGIEPLRQALRQQIEQTYPGQDRDVFISSGTSGGLMLAMMAMINPGDEVIFLDPYFVMYPALLQMCGGVPIRINSYPDFRLDAAKIEAAITPKTKMILVNSPANPTGVTATPAELEAVAKLAKKHNIALVSDEIYSQFFYDGDFASPATYNDQTIVIDGFSKSHAMTGWRVGYVHGPSEIMRTMLKIQQYSFVCSPQPAQWGAVRAMEVRLDEHIEHYRQKRDFIYESLCDLYEIAKPNGAFYVFPKVPSDGAQTMTATQFVEKAIERGLLIIPGNIFSRQDTHFRISFAASDEQLKRGVEILRSLALS</sequence>
<dbReference type="InterPro" id="IPR004838">
    <property type="entry name" value="NHTrfase_class1_PyrdxlP-BS"/>
</dbReference>
<dbReference type="PROSITE" id="PS00105">
    <property type="entry name" value="AA_TRANSFER_CLASS_1"/>
    <property type="match status" value="1"/>
</dbReference>
<comment type="caution">
    <text evidence="8">The sequence shown here is derived from an EMBL/GenBank/DDBJ whole genome shotgun (WGS) entry which is preliminary data.</text>
</comment>
<name>A0A5C6ECK1_9BACT</name>
<dbReference type="InterPro" id="IPR015424">
    <property type="entry name" value="PyrdxlP-dep_Trfase"/>
</dbReference>
<evidence type="ECO:0000259" key="7">
    <source>
        <dbReference type="Pfam" id="PF00155"/>
    </source>
</evidence>
<keyword evidence="5" id="KW-0663">Pyridoxal phosphate</keyword>
<evidence type="ECO:0000256" key="1">
    <source>
        <dbReference type="ARBA" id="ARBA00001933"/>
    </source>
</evidence>
<dbReference type="EMBL" id="SJPY01000001">
    <property type="protein sequence ID" value="TWU44899.1"/>
    <property type="molecule type" value="Genomic_DNA"/>
</dbReference>
<evidence type="ECO:0000256" key="2">
    <source>
        <dbReference type="ARBA" id="ARBA00007441"/>
    </source>
</evidence>
<protein>
    <recommendedName>
        <fullName evidence="6">Aminotransferase</fullName>
        <ecNumber evidence="6">2.6.1.-</ecNumber>
    </recommendedName>
</protein>
<evidence type="ECO:0000256" key="4">
    <source>
        <dbReference type="ARBA" id="ARBA00022679"/>
    </source>
</evidence>
<comment type="similarity">
    <text evidence="2 6">Belongs to the class-I pyridoxal-phosphate-dependent aminotransferase family.</text>
</comment>
<dbReference type="CDD" id="cd00609">
    <property type="entry name" value="AAT_like"/>
    <property type="match status" value="1"/>
</dbReference>
<evidence type="ECO:0000256" key="3">
    <source>
        <dbReference type="ARBA" id="ARBA00022576"/>
    </source>
</evidence>
<evidence type="ECO:0000256" key="5">
    <source>
        <dbReference type="ARBA" id="ARBA00022898"/>
    </source>
</evidence>
<dbReference type="SUPFAM" id="SSF53383">
    <property type="entry name" value="PLP-dependent transferases"/>
    <property type="match status" value="1"/>
</dbReference>
<gene>
    <name evidence="8" type="ORF">Q31b_00690</name>
</gene>
<dbReference type="InterPro" id="IPR015421">
    <property type="entry name" value="PyrdxlP-dep_Trfase_major"/>
</dbReference>
<dbReference type="Pfam" id="PF00155">
    <property type="entry name" value="Aminotran_1_2"/>
    <property type="match status" value="1"/>
</dbReference>
<dbReference type="OrthoDB" id="231967at2"/>
<dbReference type="AlphaFoldDB" id="A0A5C6ECK1"/>
<dbReference type="PANTHER" id="PTHR46383:SF3">
    <property type="entry name" value="ASPARTATE AMINOTRANSFERASE-RELATED"/>
    <property type="match status" value="1"/>
</dbReference>
<reference evidence="8 9" key="1">
    <citation type="submission" date="2019-02" db="EMBL/GenBank/DDBJ databases">
        <title>Deep-cultivation of Planctomycetes and their phenomic and genomic characterization uncovers novel biology.</title>
        <authorList>
            <person name="Wiegand S."/>
            <person name="Jogler M."/>
            <person name="Boedeker C."/>
            <person name="Pinto D."/>
            <person name="Vollmers J."/>
            <person name="Rivas-Marin E."/>
            <person name="Kohn T."/>
            <person name="Peeters S.H."/>
            <person name="Heuer A."/>
            <person name="Rast P."/>
            <person name="Oberbeckmann S."/>
            <person name="Bunk B."/>
            <person name="Jeske O."/>
            <person name="Meyerdierks A."/>
            <person name="Storesund J.E."/>
            <person name="Kallscheuer N."/>
            <person name="Luecker S."/>
            <person name="Lage O.M."/>
            <person name="Pohl T."/>
            <person name="Merkel B.J."/>
            <person name="Hornburger P."/>
            <person name="Mueller R.-W."/>
            <person name="Bruemmer F."/>
            <person name="Labrenz M."/>
            <person name="Spormann A.M."/>
            <person name="Op Den Camp H."/>
            <person name="Overmann J."/>
            <person name="Amann R."/>
            <person name="Jetten M.S.M."/>
            <person name="Mascher T."/>
            <person name="Medema M.H."/>
            <person name="Devos D.P."/>
            <person name="Kaster A.-K."/>
            <person name="Ovreas L."/>
            <person name="Rohde M."/>
            <person name="Galperin M.Y."/>
            <person name="Jogler C."/>
        </authorList>
    </citation>
    <scope>NUCLEOTIDE SEQUENCE [LARGE SCALE GENOMIC DNA]</scope>
    <source>
        <strain evidence="8 9">Q31b</strain>
    </source>
</reference>
<accession>A0A5C6ECK1</accession>
<dbReference type="GO" id="GO:0030170">
    <property type="term" value="F:pyridoxal phosphate binding"/>
    <property type="evidence" value="ECO:0007669"/>
    <property type="project" value="InterPro"/>
</dbReference>
<dbReference type="Proteomes" id="UP000315471">
    <property type="component" value="Unassembled WGS sequence"/>
</dbReference>
<comment type="cofactor">
    <cofactor evidence="1 6">
        <name>pyridoxal 5'-phosphate</name>
        <dbReference type="ChEBI" id="CHEBI:597326"/>
    </cofactor>
</comment>
<dbReference type="InterPro" id="IPR004839">
    <property type="entry name" value="Aminotransferase_I/II_large"/>
</dbReference>
<dbReference type="InterPro" id="IPR015422">
    <property type="entry name" value="PyrdxlP-dep_Trfase_small"/>
</dbReference>
<feature type="domain" description="Aminotransferase class I/classII large" evidence="7">
    <location>
        <begin position="29"/>
        <end position="366"/>
    </location>
</feature>
<evidence type="ECO:0000256" key="6">
    <source>
        <dbReference type="RuleBase" id="RU000481"/>
    </source>
</evidence>
<dbReference type="Gene3D" id="3.90.1150.10">
    <property type="entry name" value="Aspartate Aminotransferase, domain 1"/>
    <property type="match status" value="1"/>
</dbReference>